<evidence type="ECO:0000313" key="2">
    <source>
        <dbReference type="EMBL" id="MBJ6122116.1"/>
    </source>
</evidence>
<evidence type="ECO:0000259" key="1">
    <source>
        <dbReference type="Pfam" id="PF07238"/>
    </source>
</evidence>
<comment type="caution">
    <text evidence="2">The sequence shown here is derived from an EMBL/GenBank/DDBJ whole genome shotgun (WGS) entry which is preliminary data.</text>
</comment>
<sequence length="208" mass="22588">MTTFTAADDDYVPRPVSVAREPRLTTILLLGRMVTAGGDWVCRVRNLSSGGLMAECDAPLTVGEHVRIELRNLSVLQGAVTWTQPRRAGMMFSDPIDVPTLLHGGAQDPERRPRAPRLSATCPVLLWHLGQTTVPLLRDLSQSGCRLGITSPPPVGTQVRVTIPGLAARHATLRWSCDGEAGFAFTEMLSFDELSAWQADLSARFAAE</sequence>
<reference evidence="3" key="1">
    <citation type="submission" date="2020-12" db="EMBL/GenBank/DDBJ databases">
        <title>Hymenobacter sp.</title>
        <authorList>
            <person name="Kim M.K."/>
        </authorList>
    </citation>
    <scope>NUCLEOTIDE SEQUENCE [LARGE SCALE GENOMIC DNA]</scope>
    <source>
        <strain evidence="3">BT553</strain>
    </source>
</reference>
<dbReference type="Proteomes" id="UP000640426">
    <property type="component" value="Unassembled WGS sequence"/>
</dbReference>
<dbReference type="InterPro" id="IPR009875">
    <property type="entry name" value="PilZ_domain"/>
</dbReference>
<protein>
    <submittedName>
        <fullName evidence="2">PilZ domain-containing protein</fullName>
    </submittedName>
</protein>
<dbReference type="SUPFAM" id="SSF141371">
    <property type="entry name" value="PilZ domain-like"/>
    <property type="match status" value="2"/>
</dbReference>
<organism evidence="2 3">
    <name type="scientific">Sphingomonas mollis</name>
    <dbReference type="NCBI Taxonomy" id="2795726"/>
    <lineage>
        <taxon>Bacteria</taxon>
        <taxon>Pseudomonadati</taxon>
        <taxon>Pseudomonadota</taxon>
        <taxon>Alphaproteobacteria</taxon>
        <taxon>Sphingomonadales</taxon>
        <taxon>Sphingomonadaceae</taxon>
        <taxon>Sphingomonas</taxon>
    </lineage>
</organism>
<name>A0ABS0XQ00_9SPHN</name>
<keyword evidence="3" id="KW-1185">Reference proteome</keyword>
<evidence type="ECO:0000313" key="3">
    <source>
        <dbReference type="Proteomes" id="UP000640426"/>
    </source>
</evidence>
<feature type="domain" description="PilZ" evidence="1">
    <location>
        <begin position="20"/>
        <end position="99"/>
    </location>
</feature>
<proteinExistence type="predicted"/>
<dbReference type="EMBL" id="JAELXS010000005">
    <property type="protein sequence ID" value="MBJ6122116.1"/>
    <property type="molecule type" value="Genomic_DNA"/>
</dbReference>
<gene>
    <name evidence="2" type="ORF">JAO74_09960</name>
</gene>
<feature type="domain" description="PilZ" evidence="1">
    <location>
        <begin position="114"/>
        <end position="188"/>
    </location>
</feature>
<accession>A0ABS0XQ00</accession>
<dbReference type="Pfam" id="PF07238">
    <property type="entry name" value="PilZ"/>
    <property type="match status" value="2"/>
</dbReference>
<dbReference type="RefSeq" id="WP_199037533.1">
    <property type="nucleotide sequence ID" value="NZ_JAELXS010000005.1"/>
</dbReference>